<evidence type="ECO:0000256" key="1">
    <source>
        <dbReference type="SAM" id="Phobius"/>
    </source>
</evidence>
<name>A0A249XNX0_9CAUD</name>
<dbReference type="Proteomes" id="UP000224487">
    <property type="component" value="Genome"/>
</dbReference>
<keyword evidence="1" id="KW-1133">Transmembrane helix</keyword>
<keyword evidence="1" id="KW-0472">Membrane</keyword>
<evidence type="ECO:0000313" key="2">
    <source>
        <dbReference type="EMBL" id="ASZ73370.1"/>
    </source>
</evidence>
<accession>A0A249XNX0</accession>
<reference evidence="3" key="1">
    <citation type="submission" date="2017-08" db="EMBL/GenBank/DDBJ databases">
        <authorList>
            <person name="de Groot N.N."/>
        </authorList>
    </citation>
    <scope>NUCLEOTIDE SEQUENCE [LARGE SCALE GENOMIC DNA]</scope>
</reference>
<protein>
    <submittedName>
        <fullName evidence="2">Uncharacterized protein</fullName>
    </submittedName>
</protein>
<keyword evidence="3" id="KW-1185">Reference proteome</keyword>
<evidence type="ECO:0000313" key="3">
    <source>
        <dbReference type="Proteomes" id="UP000224487"/>
    </source>
</evidence>
<proteinExistence type="predicted"/>
<sequence>MRRFGKALGLTLALAISAAGLAIASIAVGTVDPIGWAVISFGLGVFGIGAALTMMWMEVHRG</sequence>
<organism evidence="2 3">
    <name type="scientific">Brevibacterium phage LuckyBarnes</name>
    <dbReference type="NCBI Taxonomy" id="2027888"/>
    <lineage>
        <taxon>Viruses</taxon>
        <taxon>Duplodnaviria</taxon>
        <taxon>Heunggongvirae</taxon>
        <taxon>Uroviricota</taxon>
        <taxon>Caudoviricetes</taxon>
        <taxon>Luckybarnesvirus</taxon>
        <taxon>Luckybarnesvirus luckybarnes</taxon>
    </lineage>
</organism>
<feature type="transmembrane region" description="Helical" evidence="1">
    <location>
        <begin position="34"/>
        <end position="57"/>
    </location>
</feature>
<gene>
    <name evidence="2" type="ORF">SEA_LUCKYBARNES_53</name>
</gene>
<keyword evidence="1" id="KW-0812">Transmembrane</keyword>
<dbReference type="EMBL" id="MF668275">
    <property type="protein sequence ID" value="ASZ73370.1"/>
    <property type="molecule type" value="Genomic_DNA"/>
</dbReference>